<protein>
    <submittedName>
        <fullName evidence="2">Uncharacterized protein</fullName>
    </submittedName>
</protein>
<keyword evidence="3" id="KW-1185">Reference proteome</keyword>
<organism evidence="2 3">
    <name type="scientific">Abeliophyllum distichum</name>
    <dbReference type="NCBI Taxonomy" id="126358"/>
    <lineage>
        <taxon>Eukaryota</taxon>
        <taxon>Viridiplantae</taxon>
        <taxon>Streptophyta</taxon>
        <taxon>Embryophyta</taxon>
        <taxon>Tracheophyta</taxon>
        <taxon>Spermatophyta</taxon>
        <taxon>Magnoliopsida</taxon>
        <taxon>eudicotyledons</taxon>
        <taxon>Gunneridae</taxon>
        <taxon>Pentapetalae</taxon>
        <taxon>asterids</taxon>
        <taxon>lamiids</taxon>
        <taxon>Lamiales</taxon>
        <taxon>Oleaceae</taxon>
        <taxon>Forsythieae</taxon>
        <taxon>Abeliophyllum</taxon>
    </lineage>
</organism>
<sequence length="116" mass="12771">MELSISHSDDRQLIIKKLPLISRKFSGKQGDFCVAKQSTAAAAAQFLLRLIALLVLHLKLLGNVVGNSVLLIKQMFWRRADISADNSLVNDNGGVYGNHLKNPVKDQISKEISDSN</sequence>
<evidence type="ECO:0000256" key="1">
    <source>
        <dbReference type="SAM" id="Phobius"/>
    </source>
</evidence>
<evidence type="ECO:0000313" key="3">
    <source>
        <dbReference type="Proteomes" id="UP001604336"/>
    </source>
</evidence>
<name>A0ABD1P9S8_9LAMI</name>
<keyword evidence="1" id="KW-0472">Membrane</keyword>
<dbReference type="AlphaFoldDB" id="A0ABD1P9S8"/>
<reference evidence="3" key="1">
    <citation type="submission" date="2024-07" db="EMBL/GenBank/DDBJ databases">
        <title>Two chromosome-level genome assemblies of Korean endemic species Abeliophyllum distichum and Forsythia ovata (Oleaceae).</title>
        <authorList>
            <person name="Jang H."/>
        </authorList>
    </citation>
    <scope>NUCLEOTIDE SEQUENCE [LARGE SCALE GENOMIC DNA]</scope>
</reference>
<comment type="caution">
    <text evidence="2">The sequence shown here is derived from an EMBL/GenBank/DDBJ whole genome shotgun (WGS) entry which is preliminary data.</text>
</comment>
<accession>A0ABD1P9S8</accession>
<gene>
    <name evidence="2" type="ORF">Adt_44058</name>
</gene>
<evidence type="ECO:0000313" key="2">
    <source>
        <dbReference type="EMBL" id="KAL2460638.1"/>
    </source>
</evidence>
<feature type="transmembrane region" description="Helical" evidence="1">
    <location>
        <begin position="46"/>
        <end position="72"/>
    </location>
</feature>
<dbReference type="Proteomes" id="UP001604336">
    <property type="component" value="Unassembled WGS sequence"/>
</dbReference>
<dbReference type="EMBL" id="JBFOLK010000014">
    <property type="protein sequence ID" value="KAL2460638.1"/>
    <property type="molecule type" value="Genomic_DNA"/>
</dbReference>
<proteinExistence type="predicted"/>
<keyword evidence="1" id="KW-1133">Transmembrane helix</keyword>
<keyword evidence="1" id="KW-0812">Transmembrane</keyword>